<comment type="function">
    <text evidence="12 15">Subunits I and II form the functional core of the enzyme complex. Electrons originating in cytochrome c are transferred via heme a and Cu(A) to the binuclear center formed by heme a3 and Cu(B).</text>
</comment>
<dbReference type="InterPro" id="IPR014222">
    <property type="entry name" value="Cyt_c_oxidase_su2"/>
</dbReference>
<evidence type="ECO:0000256" key="2">
    <source>
        <dbReference type="ARBA" id="ARBA00007866"/>
    </source>
</evidence>
<evidence type="ECO:0000256" key="10">
    <source>
        <dbReference type="ARBA" id="ARBA00023008"/>
    </source>
</evidence>
<keyword evidence="9 16" id="KW-1133">Transmembrane helix</keyword>
<dbReference type="PRINTS" id="PR01166">
    <property type="entry name" value="CYCOXIDASEII"/>
</dbReference>
<evidence type="ECO:0000256" key="13">
    <source>
        <dbReference type="ARBA" id="ARBA00047816"/>
    </source>
</evidence>
<evidence type="ECO:0000259" key="17">
    <source>
        <dbReference type="PROSITE" id="PS50857"/>
    </source>
</evidence>
<keyword evidence="7" id="KW-1278">Translocase</keyword>
<dbReference type="InterPro" id="IPR045187">
    <property type="entry name" value="CcO_II"/>
</dbReference>
<comment type="catalytic activity">
    <reaction evidence="13 15">
        <text>4 Fe(II)-[cytochrome c] + O2 + 8 H(+)(in) = 4 Fe(III)-[cytochrome c] + 2 H2O + 4 H(+)(out)</text>
        <dbReference type="Rhea" id="RHEA:11436"/>
        <dbReference type="Rhea" id="RHEA-COMP:10350"/>
        <dbReference type="Rhea" id="RHEA-COMP:14399"/>
        <dbReference type="ChEBI" id="CHEBI:15377"/>
        <dbReference type="ChEBI" id="CHEBI:15378"/>
        <dbReference type="ChEBI" id="CHEBI:15379"/>
        <dbReference type="ChEBI" id="CHEBI:29033"/>
        <dbReference type="ChEBI" id="CHEBI:29034"/>
        <dbReference type="EC" id="7.1.1.9"/>
    </reaction>
</comment>
<dbReference type="InterPro" id="IPR001505">
    <property type="entry name" value="Copper_CuA"/>
</dbReference>
<evidence type="ECO:0000256" key="14">
    <source>
        <dbReference type="RuleBase" id="RU000456"/>
    </source>
</evidence>
<comment type="cofactor">
    <cofactor evidence="15">
        <name>Cu cation</name>
        <dbReference type="ChEBI" id="CHEBI:23378"/>
    </cofactor>
    <text evidence="15">Binds a copper A center.</text>
</comment>
<dbReference type="EMBL" id="LJCO01000044">
    <property type="protein sequence ID" value="KPV43887.1"/>
    <property type="molecule type" value="Genomic_DNA"/>
</dbReference>
<dbReference type="EC" id="7.1.1.9" evidence="15"/>
<dbReference type="Pfam" id="PF00116">
    <property type="entry name" value="COX2"/>
    <property type="match status" value="1"/>
</dbReference>
<organism evidence="19 20">
    <name type="scientific">Alicyclobacillus ferrooxydans</name>
    <dbReference type="NCBI Taxonomy" id="471514"/>
    <lineage>
        <taxon>Bacteria</taxon>
        <taxon>Bacillati</taxon>
        <taxon>Bacillota</taxon>
        <taxon>Bacilli</taxon>
        <taxon>Bacillales</taxon>
        <taxon>Alicyclobacillaceae</taxon>
        <taxon>Alicyclobacillus</taxon>
    </lineage>
</organism>
<dbReference type="PANTHER" id="PTHR22888">
    <property type="entry name" value="CYTOCHROME C OXIDASE, SUBUNIT II"/>
    <property type="match status" value="1"/>
</dbReference>
<dbReference type="GO" id="GO:0042773">
    <property type="term" value="P:ATP synthesis coupled electron transport"/>
    <property type="evidence" value="ECO:0007669"/>
    <property type="project" value="TreeGrafter"/>
</dbReference>
<proteinExistence type="inferred from homology"/>
<dbReference type="Gene3D" id="1.10.287.90">
    <property type="match status" value="1"/>
</dbReference>
<evidence type="ECO:0000256" key="6">
    <source>
        <dbReference type="ARBA" id="ARBA00022723"/>
    </source>
</evidence>
<name>A0A0P9CDQ6_9BACL</name>
<dbReference type="PATRIC" id="fig|471514.4.peg.3241"/>
<dbReference type="Pfam" id="PF02790">
    <property type="entry name" value="COX2_TM"/>
    <property type="match status" value="1"/>
</dbReference>
<keyword evidence="5 14" id="KW-0812">Transmembrane</keyword>
<evidence type="ECO:0000256" key="16">
    <source>
        <dbReference type="SAM" id="Phobius"/>
    </source>
</evidence>
<dbReference type="STRING" id="471514.AN477_09995"/>
<dbReference type="InterPro" id="IPR036257">
    <property type="entry name" value="Cyt_c_oxidase_su2_TM_sf"/>
</dbReference>
<keyword evidence="8 14" id="KW-0249">Electron transport</keyword>
<feature type="domain" description="Cytochrome oxidase subunit II transmembrane region profile" evidence="18">
    <location>
        <begin position="1"/>
        <end position="95"/>
    </location>
</feature>
<dbReference type="SUPFAM" id="SSF49503">
    <property type="entry name" value="Cupredoxins"/>
    <property type="match status" value="1"/>
</dbReference>
<dbReference type="Gene3D" id="2.60.40.420">
    <property type="entry name" value="Cupredoxins - blue copper proteins"/>
    <property type="match status" value="1"/>
</dbReference>
<evidence type="ECO:0000256" key="9">
    <source>
        <dbReference type="ARBA" id="ARBA00022989"/>
    </source>
</evidence>
<dbReference type="SUPFAM" id="SSF81464">
    <property type="entry name" value="Cytochrome c oxidase subunit II-like, transmembrane region"/>
    <property type="match status" value="1"/>
</dbReference>
<dbReference type="RefSeq" id="WP_054969013.1">
    <property type="nucleotide sequence ID" value="NZ_LJCO01000044.1"/>
</dbReference>
<evidence type="ECO:0000256" key="12">
    <source>
        <dbReference type="ARBA" id="ARBA00024688"/>
    </source>
</evidence>
<dbReference type="GO" id="GO:0005507">
    <property type="term" value="F:copper ion binding"/>
    <property type="evidence" value="ECO:0007669"/>
    <property type="project" value="InterPro"/>
</dbReference>
<evidence type="ECO:0000259" key="18">
    <source>
        <dbReference type="PROSITE" id="PS50999"/>
    </source>
</evidence>
<evidence type="ECO:0000256" key="8">
    <source>
        <dbReference type="ARBA" id="ARBA00022982"/>
    </source>
</evidence>
<protein>
    <recommendedName>
        <fullName evidence="15">Cytochrome c oxidase subunit 2</fullName>
        <ecNumber evidence="15">7.1.1.9</ecNumber>
    </recommendedName>
</protein>
<evidence type="ECO:0000313" key="19">
    <source>
        <dbReference type="EMBL" id="KPV43887.1"/>
    </source>
</evidence>
<accession>A0A0P9CDQ6</accession>
<evidence type="ECO:0000256" key="4">
    <source>
        <dbReference type="ARBA" id="ARBA00022660"/>
    </source>
</evidence>
<sequence>MGGSTWLPAALTHMSQSVDGLFYWVLGVITFFFVLVEVLLVGFLVRYRRTKQNLVGAAVHGNNKLEILWTLIPALILVAIGVFSVKYVYADQIAPAKPVVIQVIGHEWQWEFKYPNGVDTVNDLRVPAGQNVLFDITSADVIHGFDIPAVRLQQDAVPGRRTQFWVNVESQFVGQTFDVPCDQFCGPGHPTMVAKMQVMSPAAYQSWLQTEKQQQNSTSSNS</sequence>
<keyword evidence="20" id="KW-1185">Reference proteome</keyword>
<dbReference type="GO" id="GO:0005886">
    <property type="term" value="C:plasma membrane"/>
    <property type="evidence" value="ECO:0007669"/>
    <property type="project" value="UniProtKB-SubCell"/>
</dbReference>
<evidence type="ECO:0000256" key="5">
    <source>
        <dbReference type="ARBA" id="ARBA00022692"/>
    </source>
</evidence>
<keyword evidence="10 15" id="KW-0186">Copper</keyword>
<comment type="caution">
    <text evidence="19">The sequence shown here is derived from an EMBL/GenBank/DDBJ whole genome shotgun (WGS) entry which is preliminary data.</text>
</comment>
<dbReference type="PROSITE" id="PS00078">
    <property type="entry name" value="COX2"/>
    <property type="match status" value="1"/>
</dbReference>
<dbReference type="Proteomes" id="UP000050482">
    <property type="component" value="Unassembled WGS sequence"/>
</dbReference>
<dbReference type="GO" id="GO:0016491">
    <property type="term" value="F:oxidoreductase activity"/>
    <property type="evidence" value="ECO:0007669"/>
    <property type="project" value="InterPro"/>
</dbReference>
<comment type="similarity">
    <text evidence="2 14">Belongs to the cytochrome c oxidase subunit 2 family.</text>
</comment>
<dbReference type="PROSITE" id="PS50857">
    <property type="entry name" value="COX2_CUA"/>
    <property type="match status" value="1"/>
</dbReference>
<evidence type="ECO:0000256" key="1">
    <source>
        <dbReference type="ARBA" id="ARBA00004141"/>
    </source>
</evidence>
<dbReference type="PROSITE" id="PS50999">
    <property type="entry name" value="COX2_TM"/>
    <property type="match status" value="1"/>
</dbReference>
<evidence type="ECO:0000256" key="7">
    <source>
        <dbReference type="ARBA" id="ARBA00022967"/>
    </source>
</evidence>
<evidence type="ECO:0000256" key="15">
    <source>
        <dbReference type="RuleBase" id="RU004024"/>
    </source>
</evidence>
<keyword evidence="3 14" id="KW-0813">Transport</keyword>
<gene>
    <name evidence="19" type="ORF">AN477_09995</name>
</gene>
<comment type="subcellular location">
    <subcellularLocation>
        <location evidence="14">Cell membrane</location>
        <topology evidence="14">Multi-pass membrane protein</topology>
    </subcellularLocation>
    <subcellularLocation>
        <location evidence="1">Membrane</location>
        <topology evidence="1">Multi-pass membrane protein</topology>
    </subcellularLocation>
</comment>
<keyword evidence="4 14" id="KW-0679">Respiratory chain</keyword>
<evidence type="ECO:0000256" key="11">
    <source>
        <dbReference type="ARBA" id="ARBA00023136"/>
    </source>
</evidence>
<dbReference type="InterPro" id="IPR002429">
    <property type="entry name" value="CcO_II-like_C"/>
</dbReference>
<dbReference type="InterPro" id="IPR008972">
    <property type="entry name" value="Cupredoxin"/>
</dbReference>
<dbReference type="OrthoDB" id="9781261at2"/>
<dbReference type="PANTHER" id="PTHR22888:SF9">
    <property type="entry name" value="CYTOCHROME C OXIDASE SUBUNIT 2"/>
    <property type="match status" value="1"/>
</dbReference>
<feature type="transmembrane region" description="Helical" evidence="16">
    <location>
        <begin position="66"/>
        <end position="89"/>
    </location>
</feature>
<reference evidence="19 20" key="1">
    <citation type="submission" date="2015-09" db="EMBL/GenBank/DDBJ databases">
        <title>Draft genome sequence of Alicyclobacillus ferrooxydans DSM 22381.</title>
        <authorList>
            <person name="Hemp J."/>
        </authorList>
    </citation>
    <scope>NUCLEOTIDE SEQUENCE [LARGE SCALE GENOMIC DNA]</scope>
    <source>
        <strain evidence="19 20">TC-34</strain>
    </source>
</reference>
<keyword evidence="6 15" id="KW-0479">Metal-binding</keyword>
<dbReference type="InterPro" id="IPR011759">
    <property type="entry name" value="Cyt_c_oxidase_su2_TM_dom"/>
</dbReference>
<dbReference type="AlphaFoldDB" id="A0A0P9CDQ6"/>
<dbReference type="NCBIfam" id="TIGR02866">
    <property type="entry name" value="CoxB"/>
    <property type="match status" value="1"/>
</dbReference>
<evidence type="ECO:0000313" key="20">
    <source>
        <dbReference type="Proteomes" id="UP000050482"/>
    </source>
</evidence>
<keyword evidence="11 16" id="KW-0472">Membrane</keyword>
<evidence type="ECO:0000256" key="3">
    <source>
        <dbReference type="ARBA" id="ARBA00022448"/>
    </source>
</evidence>
<feature type="domain" description="Cytochrome oxidase subunit II copper A binding" evidence="17">
    <location>
        <begin position="96"/>
        <end position="210"/>
    </location>
</feature>
<feature type="transmembrane region" description="Helical" evidence="16">
    <location>
        <begin position="21"/>
        <end position="45"/>
    </location>
</feature>
<dbReference type="GO" id="GO:0004129">
    <property type="term" value="F:cytochrome-c oxidase activity"/>
    <property type="evidence" value="ECO:0007669"/>
    <property type="project" value="UniProtKB-EC"/>
</dbReference>